<evidence type="ECO:0008006" key="9">
    <source>
        <dbReference type="Google" id="ProtNLM"/>
    </source>
</evidence>
<proteinExistence type="inferred from homology"/>
<organism evidence="7 8">
    <name type="scientific">Callorhinchus milii</name>
    <name type="common">Ghost shark</name>
    <dbReference type="NCBI Taxonomy" id="7868"/>
    <lineage>
        <taxon>Eukaryota</taxon>
        <taxon>Metazoa</taxon>
        <taxon>Chordata</taxon>
        <taxon>Craniata</taxon>
        <taxon>Vertebrata</taxon>
        <taxon>Chondrichthyes</taxon>
        <taxon>Holocephali</taxon>
        <taxon>Chimaeriformes</taxon>
        <taxon>Callorhinchidae</taxon>
        <taxon>Callorhinchus</taxon>
    </lineage>
</organism>
<keyword evidence="4" id="KW-0175">Coiled coil</keyword>
<accession>A0A4W3IUK7</accession>
<evidence type="ECO:0000313" key="8">
    <source>
        <dbReference type="Proteomes" id="UP000314986"/>
    </source>
</evidence>
<gene>
    <name evidence="7" type="primary">map7d3</name>
</gene>
<evidence type="ECO:0000256" key="5">
    <source>
        <dbReference type="ARBA" id="ARBA00023212"/>
    </source>
</evidence>
<name>A0A4W3IUK7_CALMI</name>
<feature type="compositionally biased region" description="Basic and acidic residues" evidence="6">
    <location>
        <begin position="471"/>
        <end position="621"/>
    </location>
</feature>
<protein>
    <recommendedName>
        <fullName evidence="9">MAP7 domain-containing protein 3</fullName>
    </recommendedName>
</protein>
<comment type="subcellular location">
    <subcellularLocation>
        <location evidence="1">Cytoplasm</location>
        <location evidence="1">Cytoskeleton</location>
    </subcellularLocation>
</comment>
<keyword evidence="8" id="KW-1185">Reference proteome</keyword>
<reference evidence="8" key="2">
    <citation type="journal article" date="2007" name="PLoS Biol.">
        <title>Survey sequencing and comparative analysis of the elephant shark (Callorhinchus milii) genome.</title>
        <authorList>
            <person name="Venkatesh B."/>
            <person name="Kirkness E.F."/>
            <person name="Loh Y.H."/>
            <person name="Halpern A.L."/>
            <person name="Lee A.P."/>
            <person name="Johnson J."/>
            <person name="Dandona N."/>
            <person name="Viswanathan L.D."/>
            <person name="Tay A."/>
            <person name="Venter J.C."/>
            <person name="Strausberg R.L."/>
            <person name="Brenner S."/>
        </authorList>
    </citation>
    <scope>NUCLEOTIDE SEQUENCE [LARGE SCALE GENOMIC DNA]</scope>
</reference>
<evidence type="ECO:0000256" key="2">
    <source>
        <dbReference type="ARBA" id="ARBA00007525"/>
    </source>
</evidence>
<feature type="compositionally biased region" description="Basic and acidic residues" evidence="6">
    <location>
        <begin position="103"/>
        <end position="152"/>
    </location>
</feature>
<feature type="compositionally biased region" description="Polar residues" evidence="6">
    <location>
        <begin position="309"/>
        <end position="326"/>
    </location>
</feature>
<keyword evidence="5" id="KW-0206">Cytoskeleton</keyword>
<feature type="region of interest" description="Disordered" evidence="6">
    <location>
        <begin position="18"/>
        <end position="82"/>
    </location>
</feature>
<evidence type="ECO:0000256" key="4">
    <source>
        <dbReference type="ARBA" id="ARBA00023054"/>
    </source>
</evidence>
<evidence type="ECO:0000256" key="3">
    <source>
        <dbReference type="ARBA" id="ARBA00022490"/>
    </source>
</evidence>
<evidence type="ECO:0000256" key="6">
    <source>
        <dbReference type="SAM" id="MobiDB-lite"/>
    </source>
</evidence>
<dbReference type="GO" id="GO:0000226">
    <property type="term" value="P:microtubule cytoskeleton organization"/>
    <property type="evidence" value="ECO:0007669"/>
    <property type="project" value="InterPro"/>
</dbReference>
<reference evidence="8" key="3">
    <citation type="journal article" date="2014" name="Nature">
        <title>Elephant shark genome provides unique insights into gnathostome evolution.</title>
        <authorList>
            <consortium name="International Elephant Shark Genome Sequencing Consortium"/>
            <person name="Venkatesh B."/>
            <person name="Lee A.P."/>
            <person name="Ravi V."/>
            <person name="Maurya A.K."/>
            <person name="Lian M.M."/>
            <person name="Swann J.B."/>
            <person name="Ohta Y."/>
            <person name="Flajnik M.F."/>
            <person name="Sutoh Y."/>
            <person name="Kasahara M."/>
            <person name="Hoon S."/>
            <person name="Gangu V."/>
            <person name="Roy S.W."/>
            <person name="Irimia M."/>
            <person name="Korzh V."/>
            <person name="Kondrychyn I."/>
            <person name="Lim Z.W."/>
            <person name="Tay B.H."/>
            <person name="Tohari S."/>
            <person name="Kong K.W."/>
            <person name="Ho S."/>
            <person name="Lorente-Galdos B."/>
            <person name="Quilez J."/>
            <person name="Marques-Bonet T."/>
            <person name="Raney B.J."/>
            <person name="Ingham P.W."/>
            <person name="Tay A."/>
            <person name="Hillier L.W."/>
            <person name="Minx P."/>
            <person name="Boehm T."/>
            <person name="Wilson R.K."/>
            <person name="Brenner S."/>
            <person name="Warren W.C."/>
        </authorList>
    </citation>
    <scope>NUCLEOTIDE SEQUENCE [LARGE SCALE GENOMIC DNA]</scope>
</reference>
<feature type="compositionally biased region" description="Polar residues" evidence="6">
    <location>
        <begin position="223"/>
        <end position="262"/>
    </location>
</feature>
<dbReference type="InterPro" id="IPR051483">
    <property type="entry name" value="MAP7_domain-containing"/>
</dbReference>
<reference evidence="7" key="4">
    <citation type="submission" date="2025-08" db="UniProtKB">
        <authorList>
            <consortium name="Ensembl"/>
        </authorList>
    </citation>
    <scope>IDENTIFICATION</scope>
</reference>
<reference evidence="7" key="5">
    <citation type="submission" date="2025-09" db="UniProtKB">
        <authorList>
            <consortium name="Ensembl"/>
        </authorList>
    </citation>
    <scope>IDENTIFICATION</scope>
</reference>
<dbReference type="AlphaFoldDB" id="A0A4W3IUK7"/>
<feature type="compositionally biased region" description="Polar residues" evidence="6">
    <location>
        <begin position="362"/>
        <end position="375"/>
    </location>
</feature>
<keyword evidence="3" id="KW-0963">Cytoplasm</keyword>
<dbReference type="GO" id="GO:0015630">
    <property type="term" value="C:microtubule cytoskeleton"/>
    <property type="evidence" value="ECO:0007669"/>
    <property type="project" value="InterPro"/>
</dbReference>
<feature type="region of interest" description="Disordered" evidence="6">
    <location>
        <begin position="678"/>
        <end position="706"/>
    </location>
</feature>
<dbReference type="GeneTree" id="ENSGT00940000159155"/>
<dbReference type="PANTHER" id="PTHR15073">
    <property type="entry name" value="MICROTUBULE-ASSOCIATED PROTEIN"/>
    <property type="match status" value="1"/>
</dbReference>
<feature type="compositionally biased region" description="Low complexity" evidence="6">
    <location>
        <begin position="263"/>
        <end position="291"/>
    </location>
</feature>
<feature type="compositionally biased region" description="Basic and acidic residues" evidence="6">
    <location>
        <begin position="57"/>
        <end position="82"/>
    </location>
</feature>
<evidence type="ECO:0000256" key="1">
    <source>
        <dbReference type="ARBA" id="ARBA00004245"/>
    </source>
</evidence>
<dbReference type="PANTHER" id="PTHR15073:SF5">
    <property type="entry name" value="MAP7 DOMAIN-CONTAINING PROTEIN 3"/>
    <property type="match status" value="1"/>
</dbReference>
<feature type="compositionally biased region" description="Basic and acidic residues" evidence="6">
    <location>
        <begin position="420"/>
        <end position="432"/>
    </location>
</feature>
<dbReference type="Proteomes" id="UP000314986">
    <property type="component" value="Unassembled WGS sequence"/>
</dbReference>
<dbReference type="Ensembl" id="ENSCMIT00000024752.1">
    <property type="protein sequence ID" value="ENSCMIP00000024345.1"/>
    <property type="gene ID" value="ENSCMIG00000010803.1"/>
</dbReference>
<feature type="compositionally biased region" description="Acidic residues" evidence="6">
    <location>
        <begin position="624"/>
        <end position="643"/>
    </location>
</feature>
<reference evidence="8" key="1">
    <citation type="journal article" date="2006" name="Science">
        <title>Ancient noncoding elements conserved in the human genome.</title>
        <authorList>
            <person name="Venkatesh B."/>
            <person name="Kirkness E.F."/>
            <person name="Loh Y.H."/>
            <person name="Halpern A.L."/>
            <person name="Lee A.P."/>
            <person name="Johnson J."/>
            <person name="Dandona N."/>
            <person name="Viswanathan L.D."/>
            <person name="Tay A."/>
            <person name="Venter J.C."/>
            <person name="Strausberg R.L."/>
            <person name="Brenner S."/>
        </authorList>
    </citation>
    <scope>NUCLEOTIDE SEQUENCE [LARGE SCALE GENOMIC DNA]</scope>
</reference>
<dbReference type="Pfam" id="PF05672">
    <property type="entry name" value="MAP7"/>
    <property type="match status" value="1"/>
</dbReference>
<dbReference type="InterPro" id="IPR008604">
    <property type="entry name" value="MAP7_fam"/>
</dbReference>
<evidence type="ECO:0000313" key="7">
    <source>
        <dbReference type="Ensembl" id="ENSCMIP00000024345.1"/>
    </source>
</evidence>
<feature type="compositionally biased region" description="Polar residues" evidence="6">
    <location>
        <begin position="162"/>
        <end position="183"/>
    </location>
</feature>
<feature type="region of interest" description="Disordered" evidence="6">
    <location>
        <begin position="103"/>
        <end position="656"/>
    </location>
</feature>
<comment type="similarity">
    <text evidence="2">Belongs to the MAP7 family.</text>
</comment>
<sequence>MAEGATTLKGLRAQYVAAAQAQAEERRSQSVNSPTTEELPIIAKTPTKPVIDGSTLRTDERQRLAKERREEREKQIAARESQLLEKEKKARLQYEKQIEERQKKLEEQKQKEEQRRVAVEVKRKQKREEEKERYEAVIRRTLERSQRVEQRQKRWSWGGALSTENENSSAIDKRSASTMNLVKQTEPVISKRLSSSSAVLIKSPERSSSSKKRSASLNRLGSKASQPPQSPQKVTQVEQPARRSQNNPQESNVISRLLTPTQSSLARSKSAAALSEGGRNSPASASSMNSPINPPNKPLRSRSIDRQKVTSAAQTGETKPIETTQKQVEEKRPSSPSSPATRTGRRRSPSPANLSKRPPSPSTTAAKRPSSPSTIKSNPKNRPPSPSTFKQRPPSPTNVQKPLLIQRLPLTPTGGNATKKKTEKEGKPKQKNEVTGQEHGAGQTPEKEPSVAQSTKTKDSEQKTGTTTAEEAAKILAEKRRFAREQKEREEQEKLQREEAEKLRKEELVKKAAEESIRRKEEEHKEEEERKVKEEENQRLAEDERIRREQEEQEHLAELQQQREEAEAKALEEAERQKLERERVMQQNHQERLERKKRIDEIMKRTRKGDLSESKLDEKSDSPGLEDENNEDEPENEDLDNDEGTNGIRAFQDDSQLECGFETMPTVLSTRPAVDDVTDLNGVDKPNNIVNSLDGDQPMDVSPMPKEESESECLHLNEAEQSVGLESQNGKSSTWIFEEFIELGVHSKTTKLTVAARDADDCNQNLIDAGGVPENRIIALEENGGVTSLTKPLEATSDLL</sequence>